<dbReference type="RefSeq" id="WP_270079052.1">
    <property type="nucleotide sequence ID" value="NZ_CP115174.1"/>
</dbReference>
<name>A0ABY7NSF0_9SPHN</name>
<reference evidence="2 3" key="1">
    <citation type="submission" date="2022-12" db="EMBL/GenBank/DDBJ databases">
        <title>Sphingomonas abieness sp. nov., an endophytic bacterium isolated from Abies koreana.</title>
        <authorList>
            <person name="Jiang L."/>
            <person name="Lee J."/>
        </authorList>
    </citation>
    <scope>NUCLEOTIDE SEQUENCE [LARGE SCALE GENOMIC DNA]</scope>
    <source>
        <strain evidence="3">PAMB 00755</strain>
    </source>
</reference>
<protein>
    <submittedName>
        <fullName evidence="2">Uncharacterized protein</fullName>
    </submittedName>
</protein>
<dbReference type="Proteomes" id="UP001210865">
    <property type="component" value="Chromosome"/>
</dbReference>
<sequence length="91" mass="9501">MADIIPIGESRPSLPKGPDAHGQAALMLAESMLHTLVDARAITLQDALSIVQTAVDTKVEVGKDSNGQSATMAESLNILGRIATSFEADLN</sequence>
<evidence type="ECO:0000256" key="1">
    <source>
        <dbReference type="SAM" id="MobiDB-lite"/>
    </source>
</evidence>
<accession>A0ABY7NSF0</accession>
<dbReference type="EMBL" id="CP115174">
    <property type="protein sequence ID" value="WBO24430.1"/>
    <property type="molecule type" value="Genomic_DNA"/>
</dbReference>
<gene>
    <name evidence="2" type="ORF">PBT88_10170</name>
</gene>
<feature type="region of interest" description="Disordered" evidence="1">
    <location>
        <begin position="1"/>
        <end position="21"/>
    </location>
</feature>
<evidence type="ECO:0000313" key="3">
    <source>
        <dbReference type="Proteomes" id="UP001210865"/>
    </source>
</evidence>
<organism evidence="2 3">
    <name type="scientific">Sphingomonas abietis</name>
    <dbReference type="NCBI Taxonomy" id="3012344"/>
    <lineage>
        <taxon>Bacteria</taxon>
        <taxon>Pseudomonadati</taxon>
        <taxon>Pseudomonadota</taxon>
        <taxon>Alphaproteobacteria</taxon>
        <taxon>Sphingomonadales</taxon>
        <taxon>Sphingomonadaceae</taxon>
        <taxon>Sphingomonas</taxon>
    </lineage>
</organism>
<keyword evidence="3" id="KW-1185">Reference proteome</keyword>
<proteinExistence type="predicted"/>
<evidence type="ECO:0000313" key="2">
    <source>
        <dbReference type="EMBL" id="WBO24430.1"/>
    </source>
</evidence>